<evidence type="ECO:0000256" key="5">
    <source>
        <dbReference type="ARBA" id="ARBA00022989"/>
    </source>
</evidence>
<feature type="transmembrane region" description="Helical" evidence="8">
    <location>
        <begin position="257"/>
        <end position="275"/>
    </location>
</feature>
<feature type="transmembrane region" description="Helical" evidence="8">
    <location>
        <begin position="287"/>
        <end position="320"/>
    </location>
</feature>
<keyword evidence="3" id="KW-0808">Transferase</keyword>
<accession>A0ABU3GYT6</accession>
<feature type="transmembrane region" description="Helical" evidence="8">
    <location>
        <begin position="67"/>
        <end position="88"/>
    </location>
</feature>
<evidence type="ECO:0000256" key="4">
    <source>
        <dbReference type="ARBA" id="ARBA00022692"/>
    </source>
</evidence>
<evidence type="ECO:0008006" key="11">
    <source>
        <dbReference type="Google" id="ProtNLM"/>
    </source>
</evidence>
<evidence type="ECO:0000256" key="3">
    <source>
        <dbReference type="ARBA" id="ARBA00022679"/>
    </source>
</evidence>
<comment type="subcellular location">
    <subcellularLocation>
        <location evidence="1">Cell membrane</location>
        <topology evidence="1">Multi-pass membrane protein</topology>
    </subcellularLocation>
</comment>
<dbReference type="Pfam" id="PF09594">
    <property type="entry name" value="GT87"/>
    <property type="match status" value="1"/>
</dbReference>
<proteinExistence type="inferred from homology"/>
<sequence>MTAQPLMSKVLKLFTNRIFVAVIWFGLSFVAILKQVLHQHINNYYIYKHTFINLVHRVNLYIPQPKYFLDTNHYGPLFALVIAPFTLFPDGVGAVLWVMVNAWVLYEVIVRLPLTAQQRTAVLLICAHELMTSSFNVQFNPMMAAFIGLSYILIKNKRDFWAALVIVAGTYIKLYGIVGLAFFFFSEHKLKFILSLVFWGIVLFILPMPFSSPSFVMQSYLDWYESLVEKNVQNATSTMQDICVMGMIRRIFNYPQLSNLLVMAPALVLFGLAYLRFKSFKKTSFQLLILASTLIFTVIFSTGSESPTYIIAFVGVAIWYMNLERPVSKFEIGLLIFALVITSLSPSDLFPKYINKTYIKPYALKALPCFVIWLRIVYESLTRDFSRKPVYVGQ</sequence>
<keyword evidence="10" id="KW-1185">Reference proteome</keyword>
<keyword evidence="4 8" id="KW-0812">Transmembrane</keyword>
<evidence type="ECO:0000256" key="6">
    <source>
        <dbReference type="ARBA" id="ARBA00023136"/>
    </source>
</evidence>
<feature type="transmembrane region" description="Helical" evidence="8">
    <location>
        <begin position="362"/>
        <end position="378"/>
    </location>
</feature>
<keyword evidence="6 8" id="KW-0472">Membrane</keyword>
<keyword evidence="5 8" id="KW-1133">Transmembrane helix</keyword>
<reference evidence="10" key="1">
    <citation type="submission" date="2023-07" db="EMBL/GenBank/DDBJ databases">
        <title>Functional and genomic diversity of the sorghum phyllosphere microbiome.</title>
        <authorList>
            <person name="Shade A."/>
        </authorList>
    </citation>
    <scope>NUCLEOTIDE SEQUENCE [LARGE SCALE GENOMIC DNA]</scope>
    <source>
        <strain evidence="10">SORGH_AS_0422</strain>
    </source>
</reference>
<evidence type="ECO:0000313" key="10">
    <source>
        <dbReference type="Proteomes" id="UP001258315"/>
    </source>
</evidence>
<feature type="transmembrane region" description="Helical" evidence="8">
    <location>
        <begin position="14"/>
        <end position="33"/>
    </location>
</feature>
<feature type="transmembrane region" description="Helical" evidence="8">
    <location>
        <begin position="160"/>
        <end position="185"/>
    </location>
</feature>
<evidence type="ECO:0000256" key="1">
    <source>
        <dbReference type="ARBA" id="ARBA00004651"/>
    </source>
</evidence>
<dbReference type="InterPro" id="IPR018584">
    <property type="entry name" value="GT87"/>
</dbReference>
<gene>
    <name evidence="9" type="ORF">QE417_004005</name>
</gene>
<feature type="transmembrane region" description="Helical" evidence="8">
    <location>
        <begin position="192"/>
        <end position="210"/>
    </location>
</feature>
<comment type="caution">
    <text evidence="9">The sequence shown here is derived from an EMBL/GenBank/DDBJ whole genome shotgun (WGS) entry which is preliminary data.</text>
</comment>
<protein>
    <recommendedName>
        <fullName evidence="11">DUF2029 domain-containing protein</fullName>
    </recommendedName>
</protein>
<evidence type="ECO:0000256" key="8">
    <source>
        <dbReference type="SAM" id="Phobius"/>
    </source>
</evidence>
<evidence type="ECO:0000256" key="2">
    <source>
        <dbReference type="ARBA" id="ARBA00022475"/>
    </source>
</evidence>
<comment type="similarity">
    <text evidence="7">Belongs to the glycosyltransferase 87 family.</text>
</comment>
<feature type="transmembrane region" description="Helical" evidence="8">
    <location>
        <begin position="332"/>
        <end position="350"/>
    </location>
</feature>
<dbReference type="Proteomes" id="UP001258315">
    <property type="component" value="Unassembled WGS sequence"/>
</dbReference>
<name>A0ABU3GYT6_9SPHI</name>
<dbReference type="EMBL" id="JAVLVU010000001">
    <property type="protein sequence ID" value="MDT3404933.1"/>
    <property type="molecule type" value="Genomic_DNA"/>
</dbReference>
<evidence type="ECO:0000256" key="7">
    <source>
        <dbReference type="ARBA" id="ARBA00024033"/>
    </source>
</evidence>
<keyword evidence="2" id="KW-1003">Cell membrane</keyword>
<feature type="transmembrane region" description="Helical" evidence="8">
    <location>
        <begin position="135"/>
        <end position="154"/>
    </location>
</feature>
<organism evidence="9 10">
    <name type="scientific">Mucilaginibacter terrae</name>
    <dbReference type="NCBI Taxonomy" id="1955052"/>
    <lineage>
        <taxon>Bacteria</taxon>
        <taxon>Pseudomonadati</taxon>
        <taxon>Bacteroidota</taxon>
        <taxon>Sphingobacteriia</taxon>
        <taxon>Sphingobacteriales</taxon>
        <taxon>Sphingobacteriaceae</taxon>
        <taxon>Mucilaginibacter</taxon>
    </lineage>
</organism>
<evidence type="ECO:0000313" key="9">
    <source>
        <dbReference type="EMBL" id="MDT3404933.1"/>
    </source>
</evidence>